<dbReference type="PRINTS" id="PR00463">
    <property type="entry name" value="EP450I"/>
</dbReference>
<dbReference type="InterPro" id="IPR036396">
    <property type="entry name" value="Cyt_P450_sf"/>
</dbReference>
<dbReference type="GO" id="GO:0004497">
    <property type="term" value="F:monooxygenase activity"/>
    <property type="evidence" value="ECO:0007669"/>
    <property type="project" value="UniProtKB-KW"/>
</dbReference>
<comment type="cofactor">
    <cofactor evidence="1 5">
        <name>heme</name>
        <dbReference type="ChEBI" id="CHEBI:30413"/>
    </cofactor>
</comment>
<dbReference type="GO" id="GO:0016705">
    <property type="term" value="F:oxidoreductase activity, acting on paired donors, with incorporation or reduction of molecular oxygen"/>
    <property type="evidence" value="ECO:0007669"/>
    <property type="project" value="InterPro"/>
</dbReference>
<evidence type="ECO:0000256" key="4">
    <source>
        <dbReference type="ARBA" id="ARBA00023004"/>
    </source>
</evidence>
<dbReference type="InterPro" id="IPR001128">
    <property type="entry name" value="Cyt_P450"/>
</dbReference>
<dbReference type="AlphaFoldDB" id="A0AAJ0BZX5"/>
<evidence type="ECO:0000256" key="2">
    <source>
        <dbReference type="ARBA" id="ARBA00022617"/>
    </source>
</evidence>
<dbReference type="Pfam" id="PF00067">
    <property type="entry name" value="p450"/>
    <property type="match status" value="1"/>
</dbReference>
<keyword evidence="9" id="KW-1185">Reference proteome</keyword>
<protein>
    <submittedName>
        <fullName evidence="8">Cytochrome P450 family protein</fullName>
    </submittedName>
</protein>
<keyword evidence="7" id="KW-0812">Transmembrane</keyword>
<reference evidence="8" key="1">
    <citation type="submission" date="2023-06" db="EMBL/GenBank/DDBJ databases">
        <title>Genome-scale phylogeny and comparative genomics of the fungal order Sordariales.</title>
        <authorList>
            <consortium name="Lawrence Berkeley National Laboratory"/>
            <person name="Hensen N."/>
            <person name="Bonometti L."/>
            <person name="Westerberg I."/>
            <person name="Brannstrom I.O."/>
            <person name="Guillou S."/>
            <person name="Cros-Aarteil S."/>
            <person name="Calhoun S."/>
            <person name="Haridas S."/>
            <person name="Kuo A."/>
            <person name="Mondo S."/>
            <person name="Pangilinan J."/>
            <person name="Riley R."/>
            <person name="Labutti K."/>
            <person name="Andreopoulos B."/>
            <person name="Lipzen A."/>
            <person name="Chen C."/>
            <person name="Yanf M."/>
            <person name="Daum C."/>
            <person name="Ng V."/>
            <person name="Clum A."/>
            <person name="Steindorff A."/>
            <person name="Ohm R."/>
            <person name="Martin F."/>
            <person name="Silar P."/>
            <person name="Natvig D."/>
            <person name="Lalanne C."/>
            <person name="Gautier V."/>
            <person name="Ament-Velasquez S.L."/>
            <person name="Kruys A."/>
            <person name="Hutchinson M.I."/>
            <person name="Powell A.J."/>
            <person name="Barry K."/>
            <person name="Miller A.N."/>
            <person name="Grigoriev I.V."/>
            <person name="Debuchy R."/>
            <person name="Gladieux P."/>
            <person name="Thoren M.H."/>
            <person name="Johannesson H."/>
        </authorList>
    </citation>
    <scope>NUCLEOTIDE SEQUENCE</scope>
    <source>
        <strain evidence="8">8032-3</strain>
    </source>
</reference>
<keyword evidence="7" id="KW-0472">Membrane</keyword>
<evidence type="ECO:0000256" key="7">
    <source>
        <dbReference type="SAM" id="Phobius"/>
    </source>
</evidence>
<dbReference type="InterPro" id="IPR017972">
    <property type="entry name" value="Cyt_P450_CS"/>
</dbReference>
<dbReference type="GeneID" id="85308742"/>
<dbReference type="PANTHER" id="PTHR24305:SF190">
    <property type="entry name" value="P450, PUTATIVE (EUROFUNG)-RELATED"/>
    <property type="match status" value="1"/>
</dbReference>
<dbReference type="InterPro" id="IPR002401">
    <property type="entry name" value="Cyt_P450_E_grp-I"/>
</dbReference>
<dbReference type="Gene3D" id="1.10.630.10">
    <property type="entry name" value="Cytochrome P450"/>
    <property type="match status" value="1"/>
</dbReference>
<keyword evidence="2 5" id="KW-0349">Heme</keyword>
<keyword evidence="6" id="KW-0560">Oxidoreductase</keyword>
<evidence type="ECO:0000313" key="8">
    <source>
        <dbReference type="EMBL" id="KAK1765141.1"/>
    </source>
</evidence>
<name>A0AAJ0BZX5_9PEZI</name>
<accession>A0AAJ0BZX5</accession>
<dbReference type="RefSeq" id="XP_060281354.1">
    <property type="nucleotide sequence ID" value="XM_060425555.1"/>
</dbReference>
<gene>
    <name evidence="8" type="ORF">QBC33DRAFT_495839</name>
</gene>
<dbReference type="InterPro" id="IPR050121">
    <property type="entry name" value="Cytochrome_P450_monoxygenase"/>
</dbReference>
<comment type="caution">
    <text evidence="8">The sequence shown here is derived from an EMBL/GenBank/DDBJ whole genome shotgun (WGS) entry which is preliminary data.</text>
</comment>
<dbReference type="EMBL" id="MU839016">
    <property type="protein sequence ID" value="KAK1765141.1"/>
    <property type="molecule type" value="Genomic_DNA"/>
</dbReference>
<dbReference type="PROSITE" id="PS00086">
    <property type="entry name" value="CYTOCHROME_P450"/>
    <property type="match status" value="1"/>
</dbReference>
<keyword evidence="7" id="KW-1133">Transmembrane helix</keyword>
<keyword evidence="6" id="KW-0503">Monooxygenase</keyword>
<organism evidence="8 9">
    <name type="scientific">Phialemonium atrogriseum</name>
    <dbReference type="NCBI Taxonomy" id="1093897"/>
    <lineage>
        <taxon>Eukaryota</taxon>
        <taxon>Fungi</taxon>
        <taxon>Dikarya</taxon>
        <taxon>Ascomycota</taxon>
        <taxon>Pezizomycotina</taxon>
        <taxon>Sordariomycetes</taxon>
        <taxon>Sordariomycetidae</taxon>
        <taxon>Cephalothecales</taxon>
        <taxon>Cephalothecaceae</taxon>
        <taxon>Phialemonium</taxon>
    </lineage>
</organism>
<dbReference type="GO" id="GO:0005506">
    <property type="term" value="F:iron ion binding"/>
    <property type="evidence" value="ECO:0007669"/>
    <property type="project" value="InterPro"/>
</dbReference>
<dbReference type="CDD" id="cd11060">
    <property type="entry name" value="CYP57A1-like"/>
    <property type="match status" value="1"/>
</dbReference>
<proteinExistence type="inferred from homology"/>
<feature type="transmembrane region" description="Helical" evidence="7">
    <location>
        <begin position="12"/>
        <end position="34"/>
    </location>
</feature>
<comment type="similarity">
    <text evidence="6">Belongs to the cytochrome P450 family.</text>
</comment>
<keyword evidence="3 5" id="KW-0479">Metal-binding</keyword>
<dbReference type="FunFam" id="1.10.630.10:FF:000050">
    <property type="entry name" value="Cytochrome P450 monooxygenase"/>
    <property type="match status" value="1"/>
</dbReference>
<dbReference type="PANTHER" id="PTHR24305">
    <property type="entry name" value="CYTOCHROME P450"/>
    <property type="match status" value="1"/>
</dbReference>
<sequence length="513" mass="57922">MDSIKHCALEKVASSRVAALVSVVLACLVIRSLYRAFVTPLRGIPGPFAAKFSRIWKLVEVLKGHFEKTDIALHRKYGPIVRIAPNEYSIDDPAALRVIYGHGNQFVKSPWYYASGPPDPAQADLFSQRSPKAHAESRRKVASAYSMTSLLQYEPFVDDCSATLHRRFSEFAATGEVIDVPLWMQCYAFDVITEITVGKALGFMEKGEDVGGFMASIDKYLWYAANVGVYSELHPYIQKAMLLWSTGGRKAKGRQNLAYLAEFTQKQLEERILQEKKLDGDRVDFMTRLLRLHEENPDKMPLASLFGSCMTNIGAGSDTTAISLSSVVYHLLKYPHAMKRLRDEIDSMAKRGEISDPVTFAEAQRMPYLQAVLKEALRCHPATGLPLGRVVPKGGASLCGRYFPEGTIVGVNSWVAHANTSVFGEDADKFRPERWLESEEKSANMERYFMAFGMGSRTCIGKNISLMEMNKFIPQLLRNFDFELERPNKEWETHNTWFVKQKGFRAKVVRRKV</sequence>
<dbReference type="GO" id="GO:0020037">
    <property type="term" value="F:heme binding"/>
    <property type="evidence" value="ECO:0007669"/>
    <property type="project" value="InterPro"/>
</dbReference>
<dbReference type="PRINTS" id="PR00385">
    <property type="entry name" value="P450"/>
</dbReference>
<evidence type="ECO:0000256" key="6">
    <source>
        <dbReference type="RuleBase" id="RU000461"/>
    </source>
</evidence>
<evidence type="ECO:0000256" key="5">
    <source>
        <dbReference type="PIRSR" id="PIRSR602401-1"/>
    </source>
</evidence>
<dbReference type="SUPFAM" id="SSF48264">
    <property type="entry name" value="Cytochrome P450"/>
    <property type="match status" value="1"/>
</dbReference>
<keyword evidence="4 5" id="KW-0408">Iron</keyword>
<dbReference type="Proteomes" id="UP001244011">
    <property type="component" value="Unassembled WGS sequence"/>
</dbReference>
<evidence type="ECO:0000313" key="9">
    <source>
        <dbReference type="Proteomes" id="UP001244011"/>
    </source>
</evidence>
<feature type="binding site" description="axial binding residue" evidence="5">
    <location>
        <position position="459"/>
    </location>
    <ligand>
        <name>heme</name>
        <dbReference type="ChEBI" id="CHEBI:30413"/>
    </ligand>
    <ligandPart>
        <name>Fe</name>
        <dbReference type="ChEBI" id="CHEBI:18248"/>
    </ligandPart>
</feature>
<evidence type="ECO:0000256" key="1">
    <source>
        <dbReference type="ARBA" id="ARBA00001971"/>
    </source>
</evidence>
<evidence type="ECO:0000256" key="3">
    <source>
        <dbReference type="ARBA" id="ARBA00022723"/>
    </source>
</evidence>
<dbReference type="PROSITE" id="PS51257">
    <property type="entry name" value="PROKAR_LIPOPROTEIN"/>
    <property type="match status" value="1"/>
</dbReference>